<proteinExistence type="predicted"/>
<dbReference type="AlphaFoldDB" id="A0A0M0JSZ4"/>
<evidence type="ECO:0000313" key="3">
    <source>
        <dbReference type="EMBL" id="KOO29303.1"/>
    </source>
</evidence>
<dbReference type="Pfam" id="PF00782">
    <property type="entry name" value="DSPc"/>
    <property type="match status" value="1"/>
</dbReference>
<dbReference type="Gene3D" id="3.90.190.10">
    <property type="entry name" value="Protein tyrosine phosphatase superfamily"/>
    <property type="match status" value="1"/>
</dbReference>
<evidence type="ECO:0000259" key="2">
    <source>
        <dbReference type="PROSITE" id="PS50056"/>
    </source>
</evidence>
<sequence>MGTATPASLRTLAAKPFGKDGVRLVYASVAPGVTVLEVRSAAAAEQGDATAWHAHGDALPAADGVVVIKEATATSGLPRTAEWRLRNGEAEATTPISLARPASTLAITAGSSGNGATVLVLDNVELAYNVLQWFGTVAIDLRAMATSRLRESVVIEDAPAAAALPLKDDAVCIGASAAPTERERALLDAVTRRVRRTVYLLSDGAFAALCAAHPYLCGETGAERRPVLPNLVGGSLLVGHQGHALCIADWAPLVPLGGVVNLAPEHVNPAPAREVVSAAMSSGRQCMLVEVRCADGGQLTDKPGDGERLLEVLPATLAAMAAAAAHGPVFVHCQQGRSRAGSLATAHLLSTHAGWSLYDALSFLAARRPETEIQQSYIEALERFAVGSLCRPPSLARVRADLPKALRPDPLGARNQMRATIGETATATATAAEPNAAAAGSPPAPSVAASLPESTLVGRGGFGKAAVARKKKSS</sequence>
<dbReference type="Proteomes" id="UP000037460">
    <property type="component" value="Unassembled WGS sequence"/>
</dbReference>
<dbReference type="CDD" id="cd14498">
    <property type="entry name" value="DSP"/>
    <property type="match status" value="1"/>
</dbReference>
<organism evidence="3 4">
    <name type="scientific">Chrysochromulina tobinii</name>
    <dbReference type="NCBI Taxonomy" id="1460289"/>
    <lineage>
        <taxon>Eukaryota</taxon>
        <taxon>Haptista</taxon>
        <taxon>Haptophyta</taxon>
        <taxon>Prymnesiophyceae</taxon>
        <taxon>Prymnesiales</taxon>
        <taxon>Chrysochromulinaceae</taxon>
        <taxon>Chrysochromulina</taxon>
    </lineage>
</organism>
<dbReference type="EMBL" id="JWZX01002434">
    <property type="protein sequence ID" value="KOO29303.1"/>
    <property type="molecule type" value="Genomic_DNA"/>
</dbReference>
<reference evidence="4" key="1">
    <citation type="journal article" date="2015" name="PLoS Genet.">
        <title>Genome Sequence and Transcriptome Analyses of Chrysochromulina tobin: Metabolic Tools for Enhanced Algal Fitness in the Prominent Order Prymnesiales (Haptophyceae).</title>
        <authorList>
            <person name="Hovde B.T."/>
            <person name="Deodato C.R."/>
            <person name="Hunsperger H.M."/>
            <person name="Ryken S.A."/>
            <person name="Yost W."/>
            <person name="Jha R.K."/>
            <person name="Patterson J."/>
            <person name="Monnat R.J. Jr."/>
            <person name="Barlow S.B."/>
            <person name="Starkenburg S.R."/>
            <person name="Cattolico R.A."/>
        </authorList>
    </citation>
    <scope>NUCLEOTIDE SEQUENCE</scope>
    <source>
        <strain evidence="4">CCMP291</strain>
    </source>
</reference>
<evidence type="ECO:0000256" key="1">
    <source>
        <dbReference type="SAM" id="MobiDB-lite"/>
    </source>
</evidence>
<evidence type="ECO:0000313" key="4">
    <source>
        <dbReference type="Proteomes" id="UP000037460"/>
    </source>
</evidence>
<gene>
    <name evidence="3" type="ORF">Ctob_005046</name>
</gene>
<dbReference type="SUPFAM" id="SSF52799">
    <property type="entry name" value="(Phosphotyrosine protein) phosphatases II"/>
    <property type="match status" value="1"/>
</dbReference>
<feature type="domain" description="Tyrosine specific protein phosphatases" evidence="2">
    <location>
        <begin position="307"/>
        <end position="369"/>
    </location>
</feature>
<dbReference type="InterPro" id="IPR029021">
    <property type="entry name" value="Prot-tyrosine_phosphatase-like"/>
</dbReference>
<feature type="compositionally biased region" description="Low complexity" evidence="1">
    <location>
        <begin position="426"/>
        <end position="454"/>
    </location>
</feature>
<feature type="region of interest" description="Disordered" evidence="1">
    <location>
        <begin position="426"/>
        <end position="474"/>
    </location>
</feature>
<dbReference type="PROSITE" id="PS50056">
    <property type="entry name" value="TYR_PHOSPHATASE_2"/>
    <property type="match status" value="1"/>
</dbReference>
<name>A0A0M0JSZ4_9EUKA</name>
<accession>A0A0M0JSZ4</accession>
<keyword evidence="4" id="KW-1185">Reference proteome</keyword>
<protein>
    <recommendedName>
        <fullName evidence="2">Tyrosine specific protein phosphatases domain-containing protein</fullName>
    </recommendedName>
</protein>
<comment type="caution">
    <text evidence="3">The sequence shown here is derived from an EMBL/GenBank/DDBJ whole genome shotgun (WGS) entry which is preliminary data.</text>
</comment>
<dbReference type="InterPro" id="IPR000387">
    <property type="entry name" value="Tyr_Pase_dom"/>
</dbReference>
<dbReference type="OrthoDB" id="10252009at2759"/>
<dbReference type="InterPro" id="IPR000340">
    <property type="entry name" value="Dual-sp_phosphatase_cat-dom"/>
</dbReference>